<keyword evidence="1" id="KW-0808">Transferase</keyword>
<sequence length="320" mass="37726">MSKKDLAYLKKRFARIRYYIGETFELKKKVSSVDTLLSEVSLTPDLQARVNYYCQLNEPFIVSSRAVRNDKFVRTKSFAYFADLKRITRHFPDYYRFDYLFGDVVDIPSVPTFVKSRPICNGNENSVLLKLNAIRHYQFVEDTKPFGDKLPLAVWRGMVYHQHRREFVDRYYESKFANIGHNDDSLVHEPAYKGFMSIQEQLNHRYIVSVEGKDVATNLKWAMASNSLVMMRKPKFETWFMEGQLIAGVHYVELKEDFSDLEEKVQFYNEHPQQAEIIVRNAQAYVKQFLDEKQELIVSLLVAQKYFNLSQLSDTSYCQK</sequence>
<gene>
    <name evidence="3" type="ORF">DN730_13185</name>
</gene>
<dbReference type="PANTHER" id="PTHR12203">
    <property type="entry name" value="KDEL LYS-ASP-GLU-LEU CONTAINING - RELATED"/>
    <property type="match status" value="1"/>
</dbReference>
<comment type="caution">
    <text evidence="3">The sequence shown here is derived from an EMBL/GenBank/DDBJ whole genome shotgun (WGS) entry which is preliminary data.</text>
</comment>
<keyword evidence="4" id="KW-1185">Reference proteome</keyword>
<protein>
    <submittedName>
        <fullName evidence="3">Lipopolysaccharide A protein</fullName>
    </submittedName>
</protein>
<feature type="domain" description="Glycosyl transferase CAP10" evidence="2">
    <location>
        <begin position="100"/>
        <end position="304"/>
    </location>
</feature>
<dbReference type="GO" id="GO:0016740">
    <property type="term" value="F:transferase activity"/>
    <property type="evidence" value="ECO:0007669"/>
    <property type="project" value="UniProtKB-KW"/>
</dbReference>
<dbReference type="OrthoDB" id="767964at2"/>
<evidence type="ECO:0000256" key="1">
    <source>
        <dbReference type="ARBA" id="ARBA00022679"/>
    </source>
</evidence>
<evidence type="ECO:0000259" key="2">
    <source>
        <dbReference type="SMART" id="SM00672"/>
    </source>
</evidence>
<dbReference type="Proteomes" id="UP000254326">
    <property type="component" value="Unassembled WGS sequence"/>
</dbReference>
<accession>A0A370U7E5</accession>
<reference evidence="3 4" key="1">
    <citation type="submission" date="2018-06" db="EMBL/GenBank/DDBJ databases">
        <title>Marinomonas sp. YLB-05 draft genome sequence.</title>
        <authorList>
            <person name="Yu L."/>
            <person name="Tang X."/>
        </authorList>
    </citation>
    <scope>NUCLEOTIDE SEQUENCE [LARGE SCALE GENOMIC DNA]</scope>
    <source>
        <strain evidence="3 4">YLB-05</strain>
    </source>
</reference>
<evidence type="ECO:0000313" key="3">
    <source>
        <dbReference type="EMBL" id="RDL43694.1"/>
    </source>
</evidence>
<dbReference type="Pfam" id="PF05686">
    <property type="entry name" value="Glyco_transf_90"/>
    <property type="match status" value="1"/>
</dbReference>
<name>A0A370U7E5_9GAMM</name>
<dbReference type="EMBL" id="QKRA01000006">
    <property type="protein sequence ID" value="RDL43694.1"/>
    <property type="molecule type" value="Genomic_DNA"/>
</dbReference>
<evidence type="ECO:0000313" key="4">
    <source>
        <dbReference type="Proteomes" id="UP000254326"/>
    </source>
</evidence>
<dbReference type="SMART" id="SM00672">
    <property type="entry name" value="CAP10"/>
    <property type="match status" value="1"/>
</dbReference>
<dbReference type="PANTHER" id="PTHR12203:SF35">
    <property type="entry name" value="PROTEIN O-GLUCOSYLTRANSFERASE 1"/>
    <property type="match status" value="1"/>
</dbReference>
<organism evidence="3 4">
    <name type="scientific">Marinomonas piezotolerans</name>
    <dbReference type="NCBI Taxonomy" id="2213058"/>
    <lineage>
        <taxon>Bacteria</taxon>
        <taxon>Pseudomonadati</taxon>
        <taxon>Pseudomonadota</taxon>
        <taxon>Gammaproteobacteria</taxon>
        <taxon>Oceanospirillales</taxon>
        <taxon>Oceanospirillaceae</taxon>
        <taxon>Marinomonas</taxon>
    </lineage>
</organism>
<proteinExistence type="predicted"/>
<dbReference type="InterPro" id="IPR006598">
    <property type="entry name" value="CAP10"/>
</dbReference>
<dbReference type="AlphaFoldDB" id="A0A370U7E5"/>
<dbReference type="InterPro" id="IPR051091">
    <property type="entry name" value="O-Glucosyltr/Glycosyltrsf_90"/>
</dbReference>